<dbReference type="Pfam" id="PF00995">
    <property type="entry name" value="Sec1"/>
    <property type="match status" value="1"/>
</dbReference>
<dbReference type="InterPro" id="IPR043127">
    <property type="entry name" value="Sec-1-like_dom3a"/>
</dbReference>
<gene>
    <name evidence="2" type="ORF">M0812_23502</name>
</gene>
<dbReference type="Gene3D" id="1.25.40.850">
    <property type="match status" value="1"/>
</dbReference>
<dbReference type="Gene3D" id="3.90.830.10">
    <property type="entry name" value="Syntaxin Binding Protein 1, Chain A, domain 2"/>
    <property type="match status" value="1"/>
</dbReference>
<dbReference type="Gene3D" id="3.40.50.2060">
    <property type="match status" value="1"/>
</dbReference>
<dbReference type="PANTHER" id="PTHR11679">
    <property type="entry name" value="VESICLE PROTEIN SORTING-ASSOCIATED"/>
    <property type="match status" value="1"/>
</dbReference>
<dbReference type="GO" id="GO:0016192">
    <property type="term" value="P:vesicle-mediated transport"/>
    <property type="evidence" value="ECO:0007669"/>
    <property type="project" value="InterPro"/>
</dbReference>
<dbReference type="Gene3D" id="3.40.50.1910">
    <property type="match status" value="2"/>
</dbReference>
<evidence type="ECO:0000256" key="1">
    <source>
        <dbReference type="ARBA" id="ARBA00009884"/>
    </source>
</evidence>
<dbReference type="EMBL" id="JANTQA010000051">
    <property type="protein sequence ID" value="KAJ3430494.1"/>
    <property type="molecule type" value="Genomic_DNA"/>
</dbReference>
<dbReference type="InterPro" id="IPR036045">
    <property type="entry name" value="Sec1-like_sf"/>
</dbReference>
<comment type="caution">
    <text evidence="2">The sequence shown here is derived from an EMBL/GenBank/DDBJ whole genome shotgun (WGS) entry which is preliminary data.</text>
</comment>
<sequence length="639" mass="73664">MSSKIDLDNLTYLKGVQSYREFVEKEFLNILESVSGKKAIIIDPDLVGALSLILEIPVLKEHNVDKLIPLSSEPFKTQIKKLVFLVRPQMSSMKKVADQIIQHEQNQTKKDSVEQNFYVFFVPRVTIICKKILEQLGVSGSVIYGEFHLDLIPFDEDVYSLANEKAFRDYVLGDISSLYYVSRALVNIQSFIGIIPEIYYMGKHSKILSEMLLRMRQESDLDDSLTPQVKYLLIVDRENDLLTPMVTQLNYEGMIDELYGISHTLAELDPNVLGKEGKIEKEKMVLNSNDLLFSELRDLNMALVAPFLVKKARSVSSQYDTRKQARNIGDLKNFIKKLPNIQREHASLGTHISLTMDIGAKTTGNSDFLERLDYELNLLVESQQCDDYIEDCIAQQKDLISVLRILCLQSMVIGGFKNKKFDFFRNEIIQTYGYRHVFTLDSLEQLGMLKKSEGRSKRGFAQIRKSMDLIDENYENTKHFSSVHSGYAPQIIKLAQILFNPKQGYNVFQDLVHNFYTEDVGRQKQKISIQAKEEMKEITEKPVCMVFFVGGVTFAEISAIRILNQMEQTDVHFVIGTTHITNGNKIIESTFEKVEDNILKKKKDEFLRNKKIKLREKQQEQLQKQLLKKQKQEKGKKKN</sequence>
<proteinExistence type="inferred from homology"/>
<dbReference type="AlphaFoldDB" id="A0AAV7YST0"/>
<dbReference type="Proteomes" id="UP001146793">
    <property type="component" value="Unassembled WGS sequence"/>
</dbReference>
<dbReference type="InterPro" id="IPR043155">
    <property type="entry name" value="VPS33_dom3b"/>
</dbReference>
<evidence type="ECO:0000313" key="3">
    <source>
        <dbReference type="Proteomes" id="UP001146793"/>
    </source>
</evidence>
<dbReference type="SUPFAM" id="SSF56815">
    <property type="entry name" value="Sec1/munc18-like (SM) proteins"/>
    <property type="match status" value="1"/>
</dbReference>
<accession>A0AAV7YST0</accession>
<dbReference type="InterPro" id="IPR043154">
    <property type="entry name" value="Sec-1-like_dom1"/>
</dbReference>
<dbReference type="InterPro" id="IPR001619">
    <property type="entry name" value="Sec1-like"/>
</dbReference>
<name>A0AAV7YST0_9EUKA</name>
<dbReference type="InterPro" id="IPR027482">
    <property type="entry name" value="Sec1-like_dom2"/>
</dbReference>
<evidence type="ECO:0000313" key="2">
    <source>
        <dbReference type="EMBL" id="KAJ3430494.1"/>
    </source>
</evidence>
<protein>
    <submittedName>
        <fullName evidence="2">Vacuolar protein sorting-associated protein 33a</fullName>
    </submittedName>
</protein>
<reference evidence="2" key="1">
    <citation type="submission" date="2022-08" db="EMBL/GenBank/DDBJ databases">
        <title>Novel sulphate-reducing endosymbionts in the free-living metamonad Anaeramoeba.</title>
        <authorList>
            <person name="Jerlstrom-Hultqvist J."/>
            <person name="Cepicka I."/>
            <person name="Gallot-Lavallee L."/>
            <person name="Salas-Leiva D."/>
            <person name="Curtis B.A."/>
            <person name="Zahonova K."/>
            <person name="Pipaliya S."/>
            <person name="Dacks J."/>
            <person name="Roger A.J."/>
        </authorList>
    </citation>
    <scope>NUCLEOTIDE SEQUENCE</scope>
    <source>
        <strain evidence="2">Busselton2</strain>
    </source>
</reference>
<comment type="similarity">
    <text evidence="1">Belongs to the STXBP/unc-18/SEC1 family.</text>
</comment>
<organism evidence="2 3">
    <name type="scientific">Anaeramoeba flamelloides</name>
    <dbReference type="NCBI Taxonomy" id="1746091"/>
    <lineage>
        <taxon>Eukaryota</taxon>
        <taxon>Metamonada</taxon>
        <taxon>Anaeramoebidae</taxon>
        <taxon>Anaeramoeba</taxon>
    </lineage>
</organism>